<dbReference type="EMBL" id="JBGBPQ010000020">
    <property type="protein sequence ID" value="KAL1504088.1"/>
    <property type="molecule type" value="Genomic_DNA"/>
</dbReference>
<name>A0AB34IS42_PRYPA</name>
<dbReference type="GO" id="GO:0006508">
    <property type="term" value="P:proteolysis"/>
    <property type="evidence" value="ECO:0007669"/>
    <property type="project" value="UniProtKB-KW"/>
</dbReference>
<reference evidence="3 4" key="1">
    <citation type="journal article" date="2024" name="Science">
        <title>Giant polyketide synthase enzymes in the biosynthesis of giant marine polyether toxins.</title>
        <authorList>
            <person name="Fallon T.R."/>
            <person name="Shende V.V."/>
            <person name="Wierzbicki I.H."/>
            <person name="Pendleton A.L."/>
            <person name="Watervoot N.F."/>
            <person name="Auber R.P."/>
            <person name="Gonzalez D.J."/>
            <person name="Wisecaver J.H."/>
            <person name="Moore B.S."/>
        </authorList>
    </citation>
    <scope>NUCLEOTIDE SEQUENCE [LARGE SCALE GENOMIC DNA]</scope>
    <source>
        <strain evidence="3 4">12B1</strain>
    </source>
</reference>
<dbReference type="GO" id="GO:1990380">
    <property type="term" value="F:K48-linked deubiquitinase activity"/>
    <property type="evidence" value="ECO:0007669"/>
    <property type="project" value="InterPro"/>
</dbReference>
<dbReference type="GO" id="GO:0071108">
    <property type="term" value="P:protein K48-linked deubiquitination"/>
    <property type="evidence" value="ECO:0007669"/>
    <property type="project" value="InterPro"/>
</dbReference>
<organism evidence="3 4">
    <name type="scientific">Prymnesium parvum</name>
    <name type="common">Toxic golden alga</name>
    <dbReference type="NCBI Taxonomy" id="97485"/>
    <lineage>
        <taxon>Eukaryota</taxon>
        <taxon>Haptista</taxon>
        <taxon>Haptophyta</taxon>
        <taxon>Prymnesiophyceae</taxon>
        <taxon>Prymnesiales</taxon>
        <taxon>Prymnesiaceae</taxon>
        <taxon>Prymnesium</taxon>
    </lineage>
</organism>
<keyword evidence="4" id="KW-1185">Reference proteome</keyword>
<comment type="similarity">
    <text evidence="1">Belongs to the MINDY deubiquitinase family. FAM188 subfamily.</text>
</comment>
<dbReference type="Pfam" id="PF13898">
    <property type="entry name" value="MINDY-3_4_CD"/>
    <property type="match status" value="2"/>
</dbReference>
<dbReference type="SMART" id="SM01174">
    <property type="entry name" value="DUF4205"/>
    <property type="match status" value="1"/>
</dbReference>
<sequence length="382" mass="41335">MARPFSAKPLKQTTLDRETLYSMHKVILGGEFDFPPPWMAGFCFRDGSPAFMRQRAGGPCGVLAAVQAFVLRELRERGGARAPTIEEAGDALVAALAHIVWSARVGRLANVVSCSAGKLPPLREAVGELVCTQCSSLAEVMSAVRGCIGLWRIPDGPGIILLLYSLLLTRGLAMVQRDADFPTPLVGSNGYCSQELVNLLLIGRAHSNVFDGEKTVGGGEGDGESGEGVRLRGIPRKAQVGFLTLFERQGQQGHPLLVVGNNLKRPLTNIFVVQSESHYSCLWAEGECPDLSNPEEAHMKGTGNTADDDDNVAVEGGPGCVFDLMYFDQMAERDNAVRLTIRRRDPSNPLPDCSTALPPLENVILTRWPDAEISWNGEEIIL</sequence>
<proteinExistence type="inferred from homology"/>
<dbReference type="InterPro" id="IPR039785">
    <property type="entry name" value="MINY3/4"/>
</dbReference>
<accession>A0AB34IS42</accession>
<dbReference type="PANTHER" id="PTHR12473">
    <property type="entry name" value="UBIQUITIN CARBOXYL-TERMINAL HYDROLASE MINDY-4-RELATED"/>
    <property type="match status" value="1"/>
</dbReference>
<dbReference type="Proteomes" id="UP001515480">
    <property type="component" value="Unassembled WGS sequence"/>
</dbReference>
<gene>
    <name evidence="3" type="ORF">AB1Y20_010498</name>
</gene>
<evidence type="ECO:0000259" key="2">
    <source>
        <dbReference type="SMART" id="SM01174"/>
    </source>
</evidence>
<evidence type="ECO:0000256" key="1">
    <source>
        <dbReference type="ARBA" id="ARBA00011074"/>
    </source>
</evidence>
<comment type="caution">
    <text evidence="3">The sequence shown here is derived from an EMBL/GenBank/DDBJ whole genome shotgun (WGS) entry which is preliminary data.</text>
</comment>
<evidence type="ECO:0000313" key="4">
    <source>
        <dbReference type="Proteomes" id="UP001515480"/>
    </source>
</evidence>
<dbReference type="GO" id="GO:0004843">
    <property type="term" value="F:cysteine-type deubiquitinase activity"/>
    <property type="evidence" value="ECO:0007669"/>
    <property type="project" value="UniProtKB-EC"/>
</dbReference>
<feature type="domain" description="Deubiquitinating enzyme MINDY-3/4 conserved" evidence="2">
    <location>
        <begin position="25"/>
        <end position="377"/>
    </location>
</feature>
<dbReference type="AlphaFoldDB" id="A0AB34IS42"/>
<evidence type="ECO:0000313" key="3">
    <source>
        <dbReference type="EMBL" id="KAL1504088.1"/>
    </source>
</evidence>
<dbReference type="PANTHER" id="PTHR12473:SF8">
    <property type="entry name" value="UBIQUITIN CARBOXYL-TERMINAL HYDROLASE MINDY-4-RELATED"/>
    <property type="match status" value="1"/>
</dbReference>
<dbReference type="InterPro" id="IPR025257">
    <property type="entry name" value="MINDY-3/4_CD"/>
</dbReference>
<protein>
    <recommendedName>
        <fullName evidence="2">Deubiquitinating enzyme MINDY-3/4 conserved domain-containing protein</fullName>
    </recommendedName>
</protein>